<keyword evidence="1 3" id="KW-0547">Nucleotide-binding</keyword>
<evidence type="ECO:0000256" key="2">
    <source>
        <dbReference type="ARBA" id="ARBA00023134"/>
    </source>
</evidence>
<dbReference type="PRINTS" id="PR00328">
    <property type="entry name" value="SAR1GTPBP"/>
</dbReference>
<dbReference type="Proteomes" id="UP001217089">
    <property type="component" value="Unassembled WGS sequence"/>
</dbReference>
<dbReference type="PANTHER" id="PTHR11711">
    <property type="entry name" value="ADP RIBOSYLATION FACTOR-RELATED"/>
    <property type="match status" value="1"/>
</dbReference>
<proteinExistence type="inferred from homology"/>
<protein>
    <submittedName>
        <fullName evidence="4">Uncharacterized protein</fullName>
    </submittedName>
</protein>
<dbReference type="Pfam" id="PF00025">
    <property type="entry name" value="Arf"/>
    <property type="match status" value="1"/>
</dbReference>
<evidence type="ECO:0000313" key="5">
    <source>
        <dbReference type="Proteomes" id="UP001217089"/>
    </source>
</evidence>
<dbReference type="InterPro" id="IPR005225">
    <property type="entry name" value="Small_GTP-bd"/>
</dbReference>
<dbReference type="InterPro" id="IPR027417">
    <property type="entry name" value="P-loop_NTPase"/>
</dbReference>
<dbReference type="SUPFAM" id="SSF52540">
    <property type="entry name" value="P-loop containing nucleoside triphosphate hydrolases"/>
    <property type="match status" value="1"/>
</dbReference>
<dbReference type="EMBL" id="JARBDR010000342">
    <property type="protein sequence ID" value="KAJ8313487.1"/>
    <property type="molecule type" value="Genomic_DNA"/>
</dbReference>
<dbReference type="NCBIfam" id="TIGR00231">
    <property type="entry name" value="small_GTP"/>
    <property type="match status" value="1"/>
</dbReference>
<evidence type="ECO:0000256" key="3">
    <source>
        <dbReference type="RuleBase" id="RU003925"/>
    </source>
</evidence>
<sequence length="134" mass="15384">MEAALSGRFWSDLTEQVCNVGKTTVLYRMALNQFYPTTTTLGFNVETLHHKGYQITMWDMGGTKSIRSLWKHYYLAIQGIIFVLDSACRSRMDEAKDVLHSVLGEKPLEGVPVIILANKQDLQGKECFRFFRIF</sequence>
<dbReference type="InterPro" id="IPR024156">
    <property type="entry name" value="Small_GTPase_ARF"/>
</dbReference>
<evidence type="ECO:0000256" key="1">
    <source>
        <dbReference type="ARBA" id="ARBA00022741"/>
    </source>
</evidence>
<dbReference type="CDD" id="cd00878">
    <property type="entry name" value="Arf_Arl"/>
    <property type="match status" value="1"/>
</dbReference>
<accession>A0ABQ9FAU4</accession>
<dbReference type="InterPro" id="IPR006689">
    <property type="entry name" value="Small_GTPase_ARF/SAR"/>
</dbReference>
<dbReference type="Gene3D" id="3.40.50.300">
    <property type="entry name" value="P-loop containing nucleotide triphosphate hydrolases"/>
    <property type="match status" value="1"/>
</dbReference>
<name>A0ABQ9FAU4_TEGGR</name>
<keyword evidence="2 3" id="KW-0342">GTP-binding</keyword>
<dbReference type="PROSITE" id="PS51417">
    <property type="entry name" value="ARF"/>
    <property type="match status" value="1"/>
</dbReference>
<comment type="caution">
    <text evidence="4">The sequence shown here is derived from an EMBL/GenBank/DDBJ whole genome shotgun (WGS) entry which is preliminary data.</text>
</comment>
<comment type="similarity">
    <text evidence="3">Belongs to the small GTPase superfamily. Arf family.</text>
</comment>
<keyword evidence="5" id="KW-1185">Reference proteome</keyword>
<evidence type="ECO:0000313" key="4">
    <source>
        <dbReference type="EMBL" id="KAJ8313487.1"/>
    </source>
</evidence>
<gene>
    <name evidence="4" type="ORF">KUTeg_008048</name>
</gene>
<dbReference type="SMART" id="SM00177">
    <property type="entry name" value="ARF"/>
    <property type="match status" value="1"/>
</dbReference>
<reference evidence="4 5" key="1">
    <citation type="submission" date="2022-12" db="EMBL/GenBank/DDBJ databases">
        <title>Chromosome-level genome of Tegillarca granosa.</title>
        <authorList>
            <person name="Kim J."/>
        </authorList>
    </citation>
    <scope>NUCLEOTIDE SEQUENCE [LARGE SCALE GENOMIC DNA]</scope>
    <source>
        <strain evidence="4">Teg-2019</strain>
        <tissue evidence="4">Adductor muscle</tissue>
    </source>
</reference>
<organism evidence="4 5">
    <name type="scientific">Tegillarca granosa</name>
    <name type="common">Malaysian cockle</name>
    <name type="synonym">Anadara granosa</name>
    <dbReference type="NCBI Taxonomy" id="220873"/>
    <lineage>
        <taxon>Eukaryota</taxon>
        <taxon>Metazoa</taxon>
        <taxon>Spiralia</taxon>
        <taxon>Lophotrochozoa</taxon>
        <taxon>Mollusca</taxon>
        <taxon>Bivalvia</taxon>
        <taxon>Autobranchia</taxon>
        <taxon>Pteriomorphia</taxon>
        <taxon>Arcoida</taxon>
        <taxon>Arcoidea</taxon>
        <taxon>Arcidae</taxon>
        <taxon>Tegillarca</taxon>
    </lineage>
</organism>